<protein>
    <recommendedName>
        <fullName evidence="1">RNase H type-1 domain-containing protein</fullName>
    </recommendedName>
</protein>
<dbReference type="GO" id="GO:0004523">
    <property type="term" value="F:RNA-DNA hybrid ribonuclease activity"/>
    <property type="evidence" value="ECO:0007669"/>
    <property type="project" value="InterPro"/>
</dbReference>
<dbReference type="EMBL" id="JAHUZN010000012">
    <property type="protein sequence ID" value="KAG8474835.1"/>
    <property type="molecule type" value="Genomic_DNA"/>
</dbReference>
<dbReference type="InterPro" id="IPR036397">
    <property type="entry name" value="RNaseH_sf"/>
</dbReference>
<dbReference type="PANTHER" id="PTHR47074:SF48">
    <property type="entry name" value="POLYNUCLEOTIDYL TRANSFERASE, RIBONUCLEASE H-LIKE SUPERFAMILY PROTEIN"/>
    <property type="match status" value="1"/>
</dbReference>
<accession>A0A8J5YCL4</accession>
<evidence type="ECO:0000259" key="1">
    <source>
        <dbReference type="Pfam" id="PF13456"/>
    </source>
</evidence>
<organism evidence="2 3">
    <name type="scientific">Gossypium anomalum</name>
    <dbReference type="NCBI Taxonomy" id="47600"/>
    <lineage>
        <taxon>Eukaryota</taxon>
        <taxon>Viridiplantae</taxon>
        <taxon>Streptophyta</taxon>
        <taxon>Embryophyta</taxon>
        <taxon>Tracheophyta</taxon>
        <taxon>Spermatophyta</taxon>
        <taxon>Magnoliopsida</taxon>
        <taxon>eudicotyledons</taxon>
        <taxon>Gunneridae</taxon>
        <taxon>Pentapetalae</taxon>
        <taxon>rosids</taxon>
        <taxon>malvids</taxon>
        <taxon>Malvales</taxon>
        <taxon>Malvaceae</taxon>
        <taxon>Malvoideae</taxon>
        <taxon>Gossypium</taxon>
    </lineage>
</organism>
<dbReference type="GO" id="GO:0003676">
    <property type="term" value="F:nucleic acid binding"/>
    <property type="evidence" value="ECO:0007669"/>
    <property type="project" value="InterPro"/>
</dbReference>
<name>A0A8J5YCL4_9ROSI</name>
<dbReference type="Proteomes" id="UP000701853">
    <property type="component" value="Chromosome 12"/>
</dbReference>
<feature type="domain" description="RNase H type-1" evidence="1">
    <location>
        <begin position="108"/>
        <end position="210"/>
    </location>
</feature>
<reference evidence="2 3" key="1">
    <citation type="journal article" date="2021" name="bioRxiv">
        <title>The Gossypium anomalum genome as a resource for cotton improvement and evolutionary analysis of hybrid incompatibility.</title>
        <authorList>
            <person name="Grover C.E."/>
            <person name="Yuan D."/>
            <person name="Arick M.A."/>
            <person name="Miller E.R."/>
            <person name="Hu G."/>
            <person name="Peterson D.G."/>
            <person name="Wendel J.F."/>
            <person name="Udall J.A."/>
        </authorList>
    </citation>
    <scope>NUCLEOTIDE SEQUENCE [LARGE SCALE GENOMIC DNA]</scope>
    <source>
        <strain evidence="2">JFW-Udall</strain>
        <tissue evidence="2">Leaf</tissue>
    </source>
</reference>
<dbReference type="OrthoDB" id="983590at2759"/>
<gene>
    <name evidence="2" type="ORF">CXB51_031516</name>
</gene>
<dbReference type="InterPro" id="IPR002156">
    <property type="entry name" value="RNaseH_domain"/>
</dbReference>
<dbReference type="Gene3D" id="3.30.420.10">
    <property type="entry name" value="Ribonuclease H-like superfamily/Ribonuclease H"/>
    <property type="match status" value="1"/>
</dbReference>
<dbReference type="AlphaFoldDB" id="A0A8J5YCL4"/>
<evidence type="ECO:0000313" key="2">
    <source>
        <dbReference type="EMBL" id="KAG8474835.1"/>
    </source>
</evidence>
<keyword evidence="3" id="KW-1185">Reference proteome</keyword>
<proteinExistence type="predicted"/>
<evidence type="ECO:0000313" key="3">
    <source>
        <dbReference type="Proteomes" id="UP000701853"/>
    </source>
</evidence>
<comment type="caution">
    <text evidence="2">The sequence shown here is derived from an EMBL/GenBank/DDBJ whole genome shotgun (WGS) entry which is preliminary data.</text>
</comment>
<dbReference type="PANTHER" id="PTHR47074">
    <property type="entry name" value="BNAC02G40300D PROTEIN"/>
    <property type="match status" value="1"/>
</dbReference>
<dbReference type="Pfam" id="PF13456">
    <property type="entry name" value="RVT_3"/>
    <property type="match status" value="1"/>
</dbReference>
<dbReference type="InterPro" id="IPR052929">
    <property type="entry name" value="RNase_H-like_EbsB-rel"/>
</dbReference>
<sequence>MAILTIEGLGNKLLMKENACCIDWLEEVLHLLDKKAIANFFTNLWTSWNNQNNLIFRGKEDNARLVWEKAKSFSNEFHIHNLVNNPLILTALTYQLWKKPPRGFIKVNFDAAVAQNRTGYGVVMGDEDSFVIGGSGGFKDADLTRERAEIYAFEESVKLARTMNFSKGVFETDYASLANRANKRDLDITIMGMQIKENFNSMDNFNFVSIS</sequence>